<sequence length="95" mass="9577">MTEPQHRSGDGDTREGTAGELVEAGGDAAPLLELAGAAFEEVALLAGEGVEGGRAASGTAPTSPVGDLLATGCPDEWITSLWTVSPRVRKSAELS</sequence>
<feature type="compositionally biased region" description="Basic and acidic residues" evidence="1">
    <location>
        <begin position="1"/>
        <end position="17"/>
    </location>
</feature>
<name>A0ABW4T0B7_9ACTN</name>
<dbReference type="RefSeq" id="WP_379575495.1">
    <property type="nucleotide sequence ID" value="NZ_JBHUFV010000043.1"/>
</dbReference>
<evidence type="ECO:0000313" key="2">
    <source>
        <dbReference type="EMBL" id="MFD1935378.1"/>
    </source>
</evidence>
<evidence type="ECO:0000256" key="1">
    <source>
        <dbReference type="SAM" id="MobiDB-lite"/>
    </source>
</evidence>
<comment type="caution">
    <text evidence="2">The sequence shown here is derived from an EMBL/GenBank/DDBJ whole genome shotgun (WGS) entry which is preliminary data.</text>
</comment>
<accession>A0ABW4T0B7</accession>
<dbReference type="Proteomes" id="UP001597368">
    <property type="component" value="Unassembled WGS sequence"/>
</dbReference>
<evidence type="ECO:0000313" key="3">
    <source>
        <dbReference type="Proteomes" id="UP001597368"/>
    </source>
</evidence>
<protein>
    <submittedName>
        <fullName evidence="2">Uncharacterized protein</fullName>
    </submittedName>
</protein>
<reference evidence="3" key="1">
    <citation type="journal article" date="2019" name="Int. J. Syst. Evol. Microbiol.">
        <title>The Global Catalogue of Microorganisms (GCM) 10K type strain sequencing project: providing services to taxonomists for standard genome sequencing and annotation.</title>
        <authorList>
            <consortium name="The Broad Institute Genomics Platform"/>
            <consortium name="The Broad Institute Genome Sequencing Center for Infectious Disease"/>
            <person name="Wu L."/>
            <person name="Ma J."/>
        </authorList>
    </citation>
    <scope>NUCLEOTIDE SEQUENCE [LARGE SCALE GENOMIC DNA]</scope>
    <source>
        <strain evidence="3">ICMP 6774ER</strain>
    </source>
</reference>
<keyword evidence="3" id="KW-1185">Reference proteome</keyword>
<gene>
    <name evidence="2" type="ORF">ACFSKW_28270</name>
</gene>
<dbReference type="EMBL" id="JBHUFV010000043">
    <property type="protein sequence ID" value="MFD1935378.1"/>
    <property type="molecule type" value="Genomic_DNA"/>
</dbReference>
<organism evidence="2 3">
    <name type="scientific">Nonomuraea mangrovi</name>
    <dbReference type="NCBI Taxonomy" id="2316207"/>
    <lineage>
        <taxon>Bacteria</taxon>
        <taxon>Bacillati</taxon>
        <taxon>Actinomycetota</taxon>
        <taxon>Actinomycetes</taxon>
        <taxon>Streptosporangiales</taxon>
        <taxon>Streptosporangiaceae</taxon>
        <taxon>Nonomuraea</taxon>
    </lineage>
</organism>
<feature type="region of interest" description="Disordered" evidence="1">
    <location>
        <begin position="1"/>
        <end position="25"/>
    </location>
</feature>
<proteinExistence type="predicted"/>